<sequence length="134" mass="15620">MIQRIVPIITSVGKIWGRDAIYLDNVNVVNESTFELSGEFNGTLCSNLDNNTNKGYRITFNSVHLFKMIELDYDEIDYESSFDLIVNSEQVAKMIKEDKEMHIGKIDNSYKHFVFRTYDTVFEVIGKDYELELK</sequence>
<dbReference type="Proteomes" id="UP000075606">
    <property type="component" value="Unassembled WGS sequence"/>
</dbReference>
<organism evidence="1 2">
    <name type="scientific">Roseivirga spongicola</name>
    <dbReference type="NCBI Taxonomy" id="333140"/>
    <lineage>
        <taxon>Bacteria</taxon>
        <taxon>Pseudomonadati</taxon>
        <taxon>Bacteroidota</taxon>
        <taxon>Cytophagia</taxon>
        <taxon>Cytophagales</taxon>
        <taxon>Roseivirgaceae</taxon>
        <taxon>Roseivirga</taxon>
    </lineage>
</organism>
<evidence type="ECO:0000313" key="1">
    <source>
        <dbReference type="EMBL" id="KYG73951.1"/>
    </source>
</evidence>
<dbReference type="RefSeq" id="WP_068223088.1">
    <property type="nucleotide sequence ID" value="NZ_CP139724.1"/>
</dbReference>
<name>A0A150X5G8_9BACT</name>
<accession>A0A150X5G8</accession>
<dbReference type="STRING" id="333140.AWW68_14895"/>
<protein>
    <submittedName>
        <fullName evidence="1">Uncharacterized protein</fullName>
    </submittedName>
</protein>
<dbReference type="AlphaFoldDB" id="A0A150X5G8"/>
<dbReference type="EMBL" id="LRPC01000028">
    <property type="protein sequence ID" value="KYG73951.1"/>
    <property type="molecule type" value="Genomic_DNA"/>
</dbReference>
<evidence type="ECO:0000313" key="2">
    <source>
        <dbReference type="Proteomes" id="UP000075606"/>
    </source>
</evidence>
<comment type="caution">
    <text evidence="1">The sequence shown here is derived from an EMBL/GenBank/DDBJ whole genome shotgun (WGS) entry which is preliminary data.</text>
</comment>
<proteinExistence type="predicted"/>
<gene>
    <name evidence="1" type="ORF">AWW68_14895</name>
</gene>
<dbReference type="OrthoDB" id="2967031at2"/>
<reference evidence="1 2" key="1">
    <citation type="submission" date="2016-01" db="EMBL/GenBank/DDBJ databases">
        <title>Genome sequencing of Roseivirga spongicola UST030701-084.</title>
        <authorList>
            <person name="Selvaratnam C."/>
            <person name="Thevarajoo S."/>
            <person name="Goh K.M."/>
            <person name="Ee R."/>
            <person name="Chan K.-G."/>
            <person name="Chong C.S."/>
        </authorList>
    </citation>
    <scope>NUCLEOTIDE SEQUENCE [LARGE SCALE GENOMIC DNA]</scope>
    <source>
        <strain evidence="1 2">UST030701-084</strain>
    </source>
</reference>
<keyword evidence="2" id="KW-1185">Reference proteome</keyword>